<sequence length="444" mass="51693">MQVVIGVYVSPKGNSISFQMKNLTGKPSLKGVKRRRYTLTCSCNCNPGIITAKGPDKLISGGGYAISFWIKVFLDKYRWQTPTNRLREELEKFQLFVSQGSITGGFQFISGLLKPIEDEIINKNKTETHWHCDETRWMVFVNMPEKKNHKWYLWIYQSATTVVFLLVPSRGAKVPKEHFENNASGIISADRYVAYKCMIKSGNFLVAFCWAHVRRDFLDLAVKWPELEAWALVWVGKIADIYPINNQRMEFDRDSLEFTELDLKLRNSIEQMENDHEQELSKTNLHCACGAVLNSLKNHWNGLILFIDYPWIPMDNNIAERGLRNPIMGRKSYYGSGALWSAELAARSFTINQTLELWGINLYLWYYTYFKECAKYKSKTPNNIQKFLPWNMTDQQLISFGADPKKVPIPPPKINRDIYDKKQNRDEPSHIYLHTLTQMDRAYY</sequence>
<dbReference type="AlphaFoldDB" id="A0A286TXI3"/>
<evidence type="ECO:0000313" key="2">
    <source>
        <dbReference type="EMBL" id="GAX60598.1"/>
    </source>
</evidence>
<name>A0A286TXI3_9BACT</name>
<protein>
    <submittedName>
        <fullName evidence="2">Transposase IS66</fullName>
    </submittedName>
</protein>
<dbReference type="PANTHER" id="PTHR33678">
    <property type="entry name" value="BLL1576 PROTEIN"/>
    <property type="match status" value="1"/>
</dbReference>
<dbReference type="InterPro" id="IPR004291">
    <property type="entry name" value="Transposase_IS66_central"/>
</dbReference>
<gene>
    <name evidence="2" type="ORF">SCALIN_C13_0111</name>
</gene>
<dbReference type="OrthoDB" id="264316at2"/>
<comment type="caution">
    <text evidence="2">The sequence shown here is derived from an EMBL/GenBank/DDBJ whole genome shotgun (WGS) entry which is preliminary data.</text>
</comment>
<feature type="domain" description="Transposase IS66 central" evidence="1">
    <location>
        <begin position="71"/>
        <end position="343"/>
    </location>
</feature>
<dbReference type="PANTHER" id="PTHR33678:SF2">
    <property type="match status" value="1"/>
</dbReference>
<dbReference type="InterPro" id="IPR052344">
    <property type="entry name" value="Transposase-related"/>
</dbReference>
<reference evidence="3" key="1">
    <citation type="journal article" date="2017" name="Environ. Microbiol. Rep.">
        <title>Genetic Diversity of Marine Anaerobic Ammonium-Oxidizing Bacteria as Revealed by Genomic and Proteomic Analyses of 'Candidatus Scalindua japonica'.</title>
        <authorList>
            <person name="Oshiki M."/>
            <person name="Mizuto K."/>
            <person name="Kimura Z."/>
            <person name="Kindaichi T."/>
            <person name="Satoh H."/>
            <person name="Okabe S."/>
        </authorList>
    </citation>
    <scope>NUCLEOTIDE SEQUENCE [LARGE SCALE GENOMIC DNA]</scope>
    <source>
        <strain evidence="3">husup-a2</strain>
    </source>
</reference>
<accession>A0A286TXI3</accession>
<dbReference type="Proteomes" id="UP000218542">
    <property type="component" value="Unassembled WGS sequence"/>
</dbReference>
<evidence type="ECO:0000259" key="1">
    <source>
        <dbReference type="Pfam" id="PF03050"/>
    </source>
</evidence>
<dbReference type="NCBIfam" id="NF033517">
    <property type="entry name" value="transpos_IS66"/>
    <property type="match status" value="1"/>
</dbReference>
<evidence type="ECO:0000313" key="3">
    <source>
        <dbReference type="Proteomes" id="UP000218542"/>
    </source>
</evidence>
<proteinExistence type="predicted"/>
<dbReference type="Pfam" id="PF03050">
    <property type="entry name" value="DDE_Tnp_IS66"/>
    <property type="match status" value="1"/>
</dbReference>
<keyword evidence="3" id="KW-1185">Reference proteome</keyword>
<organism evidence="2 3">
    <name type="scientific">Candidatus Scalindua japonica</name>
    <dbReference type="NCBI Taxonomy" id="1284222"/>
    <lineage>
        <taxon>Bacteria</taxon>
        <taxon>Pseudomonadati</taxon>
        <taxon>Planctomycetota</taxon>
        <taxon>Candidatus Brocadiia</taxon>
        <taxon>Candidatus Brocadiales</taxon>
        <taxon>Candidatus Scalinduaceae</taxon>
        <taxon>Candidatus Scalindua</taxon>
    </lineage>
</organism>
<dbReference type="EMBL" id="BAOS01000013">
    <property type="protein sequence ID" value="GAX60598.1"/>
    <property type="molecule type" value="Genomic_DNA"/>
</dbReference>